<feature type="domain" description="Pyrrolo-quinoline quinone repeat" evidence="2">
    <location>
        <begin position="257"/>
        <end position="349"/>
    </location>
</feature>
<keyword evidence="4" id="KW-1185">Reference proteome</keyword>
<keyword evidence="1" id="KW-0732">Signal</keyword>
<protein>
    <submittedName>
        <fullName evidence="3">PQQ-binding-like beta-propeller repeat protein</fullName>
    </submittedName>
</protein>
<dbReference type="RefSeq" id="WP_202992389.1">
    <property type="nucleotide sequence ID" value="NZ_JAENHO010000004.1"/>
</dbReference>
<dbReference type="PANTHER" id="PTHR34512:SF30">
    <property type="entry name" value="OUTER MEMBRANE PROTEIN ASSEMBLY FACTOR BAMB"/>
    <property type="match status" value="1"/>
</dbReference>
<dbReference type="SUPFAM" id="SSF50998">
    <property type="entry name" value="Quinoprotein alcohol dehydrogenase-like"/>
    <property type="match status" value="1"/>
</dbReference>
<gene>
    <name evidence="3" type="ORF">JKJ07_16435</name>
</gene>
<dbReference type="InterPro" id="IPR002372">
    <property type="entry name" value="PQQ_rpt_dom"/>
</dbReference>
<reference evidence="3 4" key="1">
    <citation type="submission" date="2021-01" db="EMBL/GenBank/DDBJ databases">
        <title>Actinoplanes sp. nov. LDG1-01 isolated from lichen.</title>
        <authorList>
            <person name="Saeng-In P."/>
            <person name="Phongsopitanun W."/>
            <person name="Kanchanasin P."/>
            <person name="Yuki M."/>
            <person name="Kudo T."/>
            <person name="Ohkuma M."/>
            <person name="Tanasupawat S."/>
        </authorList>
    </citation>
    <scope>NUCLEOTIDE SEQUENCE [LARGE SCALE GENOMIC DNA]</scope>
    <source>
        <strain evidence="3 4">LDG1-01</strain>
    </source>
</reference>
<sequence>MRRHLAVVVAAALSVTAGQVPAAAATPDVWGQAAAHATGDFFNPGETRLTPAVAGKVKPRWTVPLAEAKCATRAVPLVGANRLVTAASYRISGYDASTGALAWQTPATTKKTSISLAAIVGTRLVAQSRDCRSGRTFLAAHDVTTGKVVYSKRIPETMYNMVVDQGIVVGGVWDATISKYAVRAYRIADGSRVWAREGSIGGETLSASGKVLVVGDTSTTAVDVTTGKSAWPAGTGCYTPIGASPDGSKFYMRCDPDGLIRSVSAATGAVLKTFPSHGATFGFATDGERIYLHSFAGAMLAISADDGRKLWSAPFPEDAPIRFAIGGGVVYGWRDKDRPLAAFEARTGRPIPLPAATTGLQCEPIVANGRLYGRTESTVITYAP</sequence>
<comment type="caution">
    <text evidence="3">The sequence shown here is derived from an EMBL/GenBank/DDBJ whole genome shotgun (WGS) entry which is preliminary data.</text>
</comment>
<dbReference type="Proteomes" id="UP000598996">
    <property type="component" value="Unassembled WGS sequence"/>
</dbReference>
<accession>A0ABS1VN37</accession>
<feature type="chain" id="PRO_5046659094" evidence="1">
    <location>
        <begin position="23"/>
        <end position="384"/>
    </location>
</feature>
<dbReference type="InterPro" id="IPR015943">
    <property type="entry name" value="WD40/YVTN_repeat-like_dom_sf"/>
</dbReference>
<feature type="domain" description="Pyrrolo-quinoline quinone repeat" evidence="2">
    <location>
        <begin position="58"/>
        <end position="231"/>
    </location>
</feature>
<proteinExistence type="predicted"/>
<evidence type="ECO:0000313" key="3">
    <source>
        <dbReference type="EMBL" id="MBL7255891.1"/>
    </source>
</evidence>
<feature type="signal peptide" evidence="1">
    <location>
        <begin position="1"/>
        <end position="22"/>
    </location>
</feature>
<dbReference type="EMBL" id="JAENHO010000004">
    <property type="protein sequence ID" value="MBL7255891.1"/>
    <property type="molecule type" value="Genomic_DNA"/>
</dbReference>
<dbReference type="PANTHER" id="PTHR34512">
    <property type="entry name" value="CELL SURFACE PROTEIN"/>
    <property type="match status" value="1"/>
</dbReference>
<dbReference type="SMART" id="SM00564">
    <property type="entry name" value="PQQ"/>
    <property type="match status" value="4"/>
</dbReference>
<name>A0ABS1VN37_9ACTN</name>
<evidence type="ECO:0000259" key="2">
    <source>
        <dbReference type="Pfam" id="PF13360"/>
    </source>
</evidence>
<evidence type="ECO:0000256" key="1">
    <source>
        <dbReference type="SAM" id="SignalP"/>
    </source>
</evidence>
<dbReference type="InterPro" id="IPR018391">
    <property type="entry name" value="PQQ_b-propeller_rpt"/>
</dbReference>
<dbReference type="Gene3D" id="2.130.10.10">
    <property type="entry name" value="YVTN repeat-like/Quinoprotein amine dehydrogenase"/>
    <property type="match status" value="1"/>
</dbReference>
<organism evidence="3 4">
    <name type="scientific">Paractinoplanes lichenicola</name>
    <dbReference type="NCBI Taxonomy" id="2802976"/>
    <lineage>
        <taxon>Bacteria</taxon>
        <taxon>Bacillati</taxon>
        <taxon>Actinomycetota</taxon>
        <taxon>Actinomycetes</taxon>
        <taxon>Micromonosporales</taxon>
        <taxon>Micromonosporaceae</taxon>
        <taxon>Paractinoplanes</taxon>
    </lineage>
</organism>
<dbReference type="Pfam" id="PF13360">
    <property type="entry name" value="PQQ_2"/>
    <property type="match status" value="2"/>
</dbReference>
<evidence type="ECO:0000313" key="4">
    <source>
        <dbReference type="Proteomes" id="UP000598996"/>
    </source>
</evidence>
<dbReference type="InterPro" id="IPR011047">
    <property type="entry name" value="Quinoprotein_ADH-like_sf"/>
</dbReference>